<feature type="non-terminal residue" evidence="3">
    <location>
        <position position="274"/>
    </location>
</feature>
<feature type="coiled-coil region" evidence="1">
    <location>
        <begin position="168"/>
        <end position="245"/>
    </location>
</feature>
<evidence type="ECO:0000256" key="1">
    <source>
        <dbReference type="SAM" id="Coils"/>
    </source>
</evidence>
<dbReference type="EMBL" id="CAJVQB010021212">
    <property type="protein sequence ID" value="CAG8796494.1"/>
    <property type="molecule type" value="Genomic_DNA"/>
</dbReference>
<evidence type="ECO:0000313" key="3">
    <source>
        <dbReference type="EMBL" id="CAG8796494.1"/>
    </source>
</evidence>
<dbReference type="InterPro" id="IPR027417">
    <property type="entry name" value="P-loop_NTPase"/>
</dbReference>
<gene>
    <name evidence="3" type="ORF">GMARGA_LOCUS22206</name>
</gene>
<comment type="caution">
    <text evidence="3">The sequence shown here is derived from an EMBL/GenBank/DDBJ whole genome shotgun (WGS) entry which is preliminary data.</text>
</comment>
<keyword evidence="4" id="KW-1185">Reference proteome</keyword>
<dbReference type="Gene3D" id="3.40.50.300">
    <property type="entry name" value="P-loop containing nucleotide triphosphate hydrolases"/>
    <property type="match status" value="1"/>
</dbReference>
<dbReference type="SUPFAM" id="SSF52540">
    <property type="entry name" value="P-loop containing nucleoside triphosphate hydrolases"/>
    <property type="match status" value="2"/>
</dbReference>
<organism evidence="3 4">
    <name type="scientific">Gigaspora margarita</name>
    <dbReference type="NCBI Taxonomy" id="4874"/>
    <lineage>
        <taxon>Eukaryota</taxon>
        <taxon>Fungi</taxon>
        <taxon>Fungi incertae sedis</taxon>
        <taxon>Mucoromycota</taxon>
        <taxon>Glomeromycotina</taxon>
        <taxon>Glomeromycetes</taxon>
        <taxon>Diversisporales</taxon>
        <taxon>Gigasporaceae</taxon>
        <taxon>Gigaspora</taxon>
    </lineage>
</organism>
<name>A0ABN7VSK3_GIGMA</name>
<feature type="non-terminal residue" evidence="3">
    <location>
        <position position="1"/>
    </location>
</feature>
<accession>A0ABN7VSK3</accession>
<evidence type="ECO:0000313" key="4">
    <source>
        <dbReference type="Proteomes" id="UP000789901"/>
    </source>
</evidence>
<evidence type="ECO:0000259" key="2">
    <source>
        <dbReference type="Pfam" id="PF01926"/>
    </source>
</evidence>
<feature type="domain" description="G" evidence="2">
    <location>
        <begin position="1"/>
        <end position="70"/>
    </location>
</feature>
<proteinExistence type="predicted"/>
<dbReference type="InterPro" id="IPR006073">
    <property type="entry name" value="GTP-bd"/>
</dbReference>
<keyword evidence="1" id="KW-0175">Coiled coil</keyword>
<protein>
    <submittedName>
        <fullName evidence="3">14133_t:CDS:1</fullName>
    </submittedName>
</protein>
<sequence>MLIGRTGNGKSTLANVLLNKNDEFEEVFKESSGSISGTKDIQNEVFKVKSGNKYVKYRIIDTVGLAYNLLKESIFDNEVVKYTTIINPWFSDFENETACKDDGLKIKNENQELADFIKSTRIIHVNTLPLKGSSYIVNAHKKARKASRQKLLAHLNNCKGRNKSKKRIRKRKKLRIKLEEEERRLRRELEEKEVQKRELEDKERMRRRILEKEERIRRRELEEEEKRLRKELKEKETKIRELETIPYVRVLSILGSIGGAMLSGVSGAVLGAVI</sequence>
<dbReference type="Proteomes" id="UP000789901">
    <property type="component" value="Unassembled WGS sequence"/>
</dbReference>
<dbReference type="Pfam" id="PF01926">
    <property type="entry name" value="MMR_HSR1"/>
    <property type="match status" value="1"/>
</dbReference>
<reference evidence="3 4" key="1">
    <citation type="submission" date="2021-06" db="EMBL/GenBank/DDBJ databases">
        <authorList>
            <person name="Kallberg Y."/>
            <person name="Tangrot J."/>
            <person name="Rosling A."/>
        </authorList>
    </citation>
    <scope>NUCLEOTIDE SEQUENCE [LARGE SCALE GENOMIC DNA]</scope>
    <source>
        <strain evidence="3 4">120-4 pot B 10/14</strain>
    </source>
</reference>